<dbReference type="OrthoDB" id="1600564at2759"/>
<sequence>MWPGWCKISHMIVFGDSYTATGFNVSGAQPCVDNPLGNPPFPGHTSSNGPNWVDYLTLDYNATYLQTVNLAYGGATVDSALVTPYLPTVLSVKQQIQDEYQKTYANHPATFAWKAKNTLFAIWIGINDVGNAYAWSNSSQVYPKIWSTYSSLVEELYTSGARNFLFINVPPVNRSPLTMAQPYQSQTQERKDIEAWNANLTTMVNDLHKKHKDTTVFPFDAYKLFGQVLDDPCSFDKTYPYKNTTSYCEAYANGTPDWYTYNATCGISVDQYFWLNSLHPTFRMHDLLAQQIGDVLNNSGKWSS</sequence>
<dbReference type="GeneID" id="19341840"/>
<organism evidence="2 3">
    <name type="scientific">Pseudocercospora fijiensis (strain CIRAD86)</name>
    <name type="common">Black leaf streak disease fungus</name>
    <name type="synonym">Mycosphaerella fijiensis</name>
    <dbReference type="NCBI Taxonomy" id="383855"/>
    <lineage>
        <taxon>Eukaryota</taxon>
        <taxon>Fungi</taxon>
        <taxon>Dikarya</taxon>
        <taxon>Ascomycota</taxon>
        <taxon>Pezizomycotina</taxon>
        <taxon>Dothideomycetes</taxon>
        <taxon>Dothideomycetidae</taxon>
        <taxon>Mycosphaerellales</taxon>
        <taxon>Mycosphaerellaceae</taxon>
        <taxon>Pseudocercospora</taxon>
    </lineage>
</organism>
<dbReference type="EMBL" id="KB446560">
    <property type="protein sequence ID" value="EME81427.1"/>
    <property type="molecule type" value="Genomic_DNA"/>
</dbReference>
<dbReference type="PANTHER" id="PTHR45648">
    <property type="entry name" value="GDSL LIPASE/ACYLHYDROLASE FAMILY PROTEIN (AFU_ORTHOLOGUE AFUA_4G14700)"/>
    <property type="match status" value="1"/>
</dbReference>
<dbReference type="SUPFAM" id="SSF52266">
    <property type="entry name" value="SGNH hydrolase"/>
    <property type="match status" value="1"/>
</dbReference>
<dbReference type="AlphaFoldDB" id="M3AVB5"/>
<evidence type="ECO:0000256" key="1">
    <source>
        <dbReference type="ARBA" id="ARBA00022801"/>
    </source>
</evidence>
<dbReference type="PANTHER" id="PTHR45648:SF85">
    <property type="entry name" value="A, PUTATIVE (AFU_ORTHOLOGUE AFUA_2G10760)-RELATED"/>
    <property type="match status" value="1"/>
</dbReference>
<dbReference type="CDD" id="cd01846">
    <property type="entry name" value="fatty_acyltransferase_like"/>
    <property type="match status" value="1"/>
</dbReference>
<name>M3AVB5_PSEFD</name>
<dbReference type="Gene3D" id="3.40.50.1110">
    <property type="entry name" value="SGNH hydrolase"/>
    <property type="match status" value="1"/>
</dbReference>
<dbReference type="GO" id="GO:0016788">
    <property type="term" value="F:hydrolase activity, acting on ester bonds"/>
    <property type="evidence" value="ECO:0007669"/>
    <property type="project" value="InterPro"/>
</dbReference>
<dbReference type="HOGENOM" id="CLU_015101_4_2_1"/>
<reference evidence="2 3" key="1">
    <citation type="journal article" date="2012" name="PLoS Pathog.">
        <title>Diverse lifestyles and strategies of plant pathogenesis encoded in the genomes of eighteen Dothideomycetes fungi.</title>
        <authorList>
            <person name="Ohm R.A."/>
            <person name="Feau N."/>
            <person name="Henrissat B."/>
            <person name="Schoch C.L."/>
            <person name="Horwitz B.A."/>
            <person name="Barry K.W."/>
            <person name="Condon B.J."/>
            <person name="Copeland A.C."/>
            <person name="Dhillon B."/>
            <person name="Glaser F."/>
            <person name="Hesse C.N."/>
            <person name="Kosti I."/>
            <person name="LaButti K."/>
            <person name="Lindquist E.A."/>
            <person name="Lucas S."/>
            <person name="Salamov A.A."/>
            <person name="Bradshaw R.E."/>
            <person name="Ciuffetti L."/>
            <person name="Hamelin R.C."/>
            <person name="Kema G.H.J."/>
            <person name="Lawrence C."/>
            <person name="Scott J.A."/>
            <person name="Spatafora J.W."/>
            <person name="Turgeon B.G."/>
            <person name="de Wit P.J.G.M."/>
            <person name="Zhong S."/>
            <person name="Goodwin S.B."/>
            <person name="Grigoriev I.V."/>
        </authorList>
    </citation>
    <scope>NUCLEOTIDE SEQUENCE [LARGE SCALE GENOMIC DNA]</scope>
    <source>
        <strain evidence="2 3">CIRAD86</strain>
    </source>
</reference>
<dbReference type="eggNOG" id="ENOG502S0SQ">
    <property type="taxonomic scope" value="Eukaryota"/>
</dbReference>
<evidence type="ECO:0000313" key="3">
    <source>
        <dbReference type="Proteomes" id="UP000016932"/>
    </source>
</evidence>
<protein>
    <submittedName>
        <fullName evidence="2">Carbohydrate esterase family 16 protein</fullName>
    </submittedName>
</protein>
<dbReference type="Pfam" id="PF00657">
    <property type="entry name" value="Lipase_GDSL"/>
    <property type="match status" value="1"/>
</dbReference>
<dbReference type="VEuPathDB" id="FungiDB:MYCFIDRAFT_81480"/>
<keyword evidence="3" id="KW-1185">Reference proteome</keyword>
<keyword evidence="1" id="KW-0378">Hydrolase</keyword>
<dbReference type="InterPro" id="IPR051058">
    <property type="entry name" value="GDSL_Est/Lipase"/>
</dbReference>
<proteinExistence type="predicted"/>
<dbReference type="InterPro" id="IPR036514">
    <property type="entry name" value="SGNH_hydro_sf"/>
</dbReference>
<accession>M3AVB5</accession>
<dbReference type="InterPro" id="IPR001087">
    <property type="entry name" value="GDSL"/>
</dbReference>
<dbReference type="RefSeq" id="XP_007928619.1">
    <property type="nucleotide sequence ID" value="XM_007930428.1"/>
</dbReference>
<dbReference type="Proteomes" id="UP000016932">
    <property type="component" value="Unassembled WGS sequence"/>
</dbReference>
<evidence type="ECO:0000313" key="2">
    <source>
        <dbReference type="EMBL" id="EME81427.1"/>
    </source>
</evidence>
<dbReference type="KEGG" id="pfj:MYCFIDRAFT_81480"/>
<gene>
    <name evidence="2" type="ORF">MYCFIDRAFT_81480</name>
</gene>